<gene>
    <name evidence="3" type="ORF">P7D36_03620</name>
    <name evidence="2" type="ORF">P7D39_06895</name>
</gene>
<feature type="transmembrane region" description="Helical" evidence="1">
    <location>
        <begin position="12"/>
        <end position="32"/>
    </location>
</feature>
<feature type="transmembrane region" description="Helical" evidence="1">
    <location>
        <begin position="257"/>
        <end position="278"/>
    </location>
</feature>
<protein>
    <submittedName>
        <fullName evidence="3">DUF1538 domain-containing protein</fullName>
    </submittedName>
</protein>
<evidence type="ECO:0000313" key="2">
    <source>
        <dbReference type="EMBL" id="MDT2596726.1"/>
    </source>
</evidence>
<feature type="transmembrane region" description="Helical" evidence="1">
    <location>
        <begin position="425"/>
        <end position="445"/>
    </location>
</feature>
<feature type="transmembrane region" description="Helical" evidence="1">
    <location>
        <begin position="117"/>
        <end position="136"/>
    </location>
</feature>
<dbReference type="InterPro" id="IPR011435">
    <property type="entry name" value="UmpAB"/>
</dbReference>
<comment type="caution">
    <text evidence="3">The sequence shown here is derived from an EMBL/GenBank/DDBJ whole genome shotgun (WGS) entry which is preliminary data.</text>
</comment>
<feature type="transmembrane region" description="Helical" evidence="1">
    <location>
        <begin position="457"/>
        <end position="478"/>
    </location>
</feature>
<organism evidence="3 4">
    <name type="scientific">Enterococcus dongliensis</name>
    <dbReference type="NCBI Taxonomy" id="2559925"/>
    <lineage>
        <taxon>Bacteria</taxon>
        <taxon>Bacillati</taxon>
        <taxon>Bacillota</taxon>
        <taxon>Bacilli</taxon>
        <taxon>Lactobacillales</taxon>
        <taxon>Enterococcaceae</taxon>
        <taxon>Enterococcus</taxon>
    </lineage>
</organism>
<dbReference type="EMBL" id="JARPYR010000011">
    <property type="protein sequence ID" value="MDT2596726.1"/>
    <property type="molecule type" value="Genomic_DNA"/>
</dbReference>
<feature type="transmembrane region" description="Helical" evidence="1">
    <location>
        <begin position="204"/>
        <end position="225"/>
    </location>
</feature>
<reference evidence="3 5" key="1">
    <citation type="submission" date="2023-03" db="EMBL/GenBank/DDBJ databases">
        <authorList>
            <person name="Shen W."/>
            <person name="Cai J."/>
        </authorList>
    </citation>
    <scope>NUCLEOTIDE SEQUENCE</scope>
    <source>
        <strain evidence="3">P55-2</strain>
        <strain evidence="2 5">P72-2</strain>
    </source>
</reference>
<keyword evidence="5" id="KW-1185">Reference proteome</keyword>
<dbReference type="Proteomes" id="UP001245561">
    <property type="component" value="Unassembled WGS sequence"/>
</dbReference>
<feature type="transmembrane region" description="Helical" evidence="1">
    <location>
        <begin position="143"/>
        <end position="160"/>
    </location>
</feature>
<evidence type="ECO:0000313" key="3">
    <source>
        <dbReference type="EMBL" id="MDT2636604.1"/>
    </source>
</evidence>
<feature type="transmembrane region" description="Helical" evidence="1">
    <location>
        <begin position="365"/>
        <end position="387"/>
    </location>
</feature>
<accession>A0AAW8TE98</accession>
<keyword evidence="1" id="KW-0812">Transmembrane</keyword>
<dbReference type="Proteomes" id="UP001256547">
    <property type="component" value="Unassembled WGS sequence"/>
</dbReference>
<dbReference type="EMBL" id="JARPYT010000003">
    <property type="protein sequence ID" value="MDT2636604.1"/>
    <property type="molecule type" value="Genomic_DNA"/>
</dbReference>
<evidence type="ECO:0000256" key="1">
    <source>
        <dbReference type="SAM" id="Phobius"/>
    </source>
</evidence>
<dbReference type="RefSeq" id="WP_137604445.1">
    <property type="nucleotide sequence ID" value="NZ_JARPYR010000011.1"/>
</dbReference>
<feature type="transmembrane region" description="Helical" evidence="1">
    <location>
        <begin position="328"/>
        <end position="344"/>
    </location>
</feature>
<evidence type="ECO:0000313" key="5">
    <source>
        <dbReference type="Proteomes" id="UP001256547"/>
    </source>
</evidence>
<keyword evidence="1" id="KW-0472">Membrane</keyword>
<sequence length="509" mass="54613">MNQKLKENISESLSAVLPITITVLVISVFLVPMEIGTFAMFLAGAVMLIIGMGFFQLGAEISMIPLGEGIGIQLSKSKKIFLLILSVFIIGAVITIAEPDLQVLADQMPAIPSSLLVWTVAVGVGSCLTLAVLRILFKINLSLILMILYFIVILLSFLTPNDFVPVAFDSGGATTGPITVPFILALGVGLASVRSDKNASDDSFGLVAISSVGPILAVLLLGIFFRPTDTPYTPIEFLDVTTTQDVIREFMLELPHFAIEVAISILPIGLLFLLFQLISRRYHHRQYVRMIIGFLYTYIGLVLFLTGVSIGFAPVGSLLGSELAASEFKWLLIPIGMLIGYFIVKAEPAIQVLNHQVDNVTGGSIAATTMNACLSIGVAISVGLAMLRALTGISIYWIIIPGYIIALILSKFVPKIFVGIAFDSGGVASGPMTSTFLLPLCIGVSKSLDGNIMADAFGVVALVALTPLIAVQIMGIIYKWKAAKSLRNIDLVKEELNGIEEWEDSEDDV</sequence>
<name>A0AAW8TE98_9ENTE</name>
<feature type="transmembrane region" description="Helical" evidence="1">
    <location>
        <begin position="290"/>
        <end position="316"/>
    </location>
</feature>
<feature type="transmembrane region" description="Helical" evidence="1">
    <location>
        <begin position="172"/>
        <end position="192"/>
    </location>
</feature>
<keyword evidence="1" id="KW-1133">Transmembrane helix</keyword>
<feature type="transmembrane region" description="Helical" evidence="1">
    <location>
        <begin position="38"/>
        <end position="59"/>
    </location>
</feature>
<evidence type="ECO:0000313" key="4">
    <source>
        <dbReference type="Proteomes" id="UP001245561"/>
    </source>
</evidence>
<dbReference type="Pfam" id="PF07556">
    <property type="entry name" value="DUF1538"/>
    <property type="match status" value="2"/>
</dbReference>
<feature type="transmembrane region" description="Helical" evidence="1">
    <location>
        <begin position="393"/>
        <end position="413"/>
    </location>
</feature>
<dbReference type="AlphaFoldDB" id="A0AAW8TE98"/>
<feature type="transmembrane region" description="Helical" evidence="1">
    <location>
        <begin position="80"/>
        <end position="97"/>
    </location>
</feature>
<proteinExistence type="predicted"/>